<dbReference type="AlphaFoldDB" id="G5SVD8"/>
<gene>
    <name evidence="1" type="ORF">HMPREF9441_03312</name>
</gene>
<dbReference type="EMBL" id="AFFY01000054">
    <property type="protein sequence ID" value="EHG98793.1"/>
    <property type="molecule type" value="Genomic_DNA"/>
</dbReference>
<dbReference type="STRING" id="762968.HMPREF9441_03312"/>
<sequence length="39" mass="4731">MFVLRLIFVFSLSNTQNYSFYILFILNKSGKNLYFIDIF</sequence>
<protein>
    <submittedName>
        <fullName evidence="1">Uncharacterized protein</fullName>
    </submittedName>
</protein>
<dbReference type="Proteomes" id="UP000003598">
    <property type="component" value="Unassembled WGS sequence"/>
</dbReference>
<comment type="caution">
    <text evidence="1">The sequence shown here is derived from an EMBL/GenBank/DDBJ whole genome shotgun (WGS) entry which is preliminary data.</text>
</comment>
<evidence type="ECO:0000313" key="2">
    <source>
        <dbReference type="Proteomes" id="UP000003598"/>
    </source>
</evidence>
<dbReference type="HOGENOM" id="CLU_3313982_0_0_10"/>
<keyword evidence="2" id="KW-1185">Reference proteome</keyword>
<proteinExistence type="predicted"/>
<organism evidence="1 2">
    <name type="scientific">Paraprevotella clara YIT 11840</name>
    <dbReference type="NCBI Taxonomy" id="762968"/>
    <lineage>
        <taxon>Bacteria</taxon>
        <taxon>Pseudomonadati</taxon>
        <taxon>Bacteroidota</taxon>
        <taxon>Bacteroidia</taxon>
        <taxon>Bacteroidales</taxon>
        <taxon>Prevotellaceae</taxon>
        <taxon>Paraprevotella</taxon>
    </lineage>
</organism>
<accession>G5SVD8</accession>
<evidence type="ECO:0000313" key="1">
    <source>
        <dbReference type="EMBL" id="EHG98793.1"/>
    </source>
</evidence>
<reference evidence="1 2" key="1">
    <citation type="submission" date="2011-03" db="EMBL/GenBank/DDBJ databases">
        <authorList>
            <person name="Weinstock G."/>
            <person name="Sodergren E."/>
            <person name="Clifton S."/>
            <person name="Fulton L."/>
            <person name="Fulton B."/>
            <person name="Courtney L."/>
            <person name="Fronick C."/>
            <person name="Harrison M."/>
            <person name="Strong C."/>
            <person name="Farmer C."/>
            <person name="Delahaunty K."/>
            <person name="Markovic C."/>
            <person name="Hall O."/>
            <person name="Minx P."/>
            <person name="Tomlinson C."/>
            <person name="Mitreva M."/>
            <person name="Hou S."/>
            <person name="Chen J."/>
            <person name="Wollam A."/>
            <person name="Pepin K.H."/>
            <person name="Johnson M."/>
            <person name="Bhonagiri V."/>
            <person name="Zhang X."/>
            <person name="Suruliraj S."/>
            <person name="Warren W."/>
            <person name="Chinwalla A."/>
            <person name="Mardis E.R."/>
            <person name="Wilson R.K."/>
        </authorList>
    </citation>
    <scope>NUCLEOTIDE SEQUENCE [LARGE SCALE GENOMIC DNA]</scope>
    <source>
        <strain evidence="1 2">YIT 11840</strain>
    </source>
</reference>
<name>G5SVD8_9BACT</name>